<keyword evidence="2" id="KW-1185">Reference proteome</keyword>
<dbReference type="Pfam" id="PF12788">
    <property type="entry name" value="YmaF"/>
    <property type="match status" value="1"/>
</dbReference>
<dbReference type="RefSeq" id="WP_185122732.1">
    <property type="nucleotide sequence ID" value="NZ_JACJVQ010000023.1"/>
</dbReference>
<proteinExistence type="predicted"/>
<organism evidence="1 2">
    <name type="scientific">Cohnella thailandensis</name>
    <dbReference type="NCBI Taxonomy" id="557557"/>
    <lineage>
        <taxon>Bacteria</taxon>
        <taxon>Bacillati</taxon>
        <taxon>Bacillota</taxon>
        <taxon>Bacilli</taxon>
        <taxon>Bacillales</taxon>
        <taxon>Paenibacillaceae</taxon>
        <taxon>Cohnella</taxon>
    </lineage>
</organism>
<dbReference type="EMBL" id="JACJVQ010000023">
    <property type="protein sequence ID" value="MBB6637521.1"/>
    <property type="molecule type" value="Genomic_DNA"/>
</dbReference>
<reference evidence="1 2" key="1">
    <citation type="submission" date="2020-08" db="EMBL/GenBank/DDBJ databases">
        <title>Cohnella phylogeny.</title>
        <authorList>
            <person name="Dunlap C."/>
        </authorList>
    </citation>
    <scope>NUCLEOTIDE SEQUENCE [LARGE SCALE GENOMIC DNA]</scope>
    <source>
        <strain evidence="1 2">DSM 25241</strain>
    </source>
</reference>
<evidence type="ECO:0000313" key="2">
    <source>
        <dbReference type="Proteomes" id="UP000535838"/>
    </source>
</evidence>
<name>A0A841T8L7_9BACL</name>
<evidence type="ECO:0000313" key="1">
    <source>
        <dbReference type="EMBL" id="MBB6637521.1"/>
    </source>
</evidence>
<dbReference type="AlphaFoldDB" id="A0A841T8L7"/>
<accession>A0A841T8L7</accession>
<dbReference type="Proteomes" id="UP000535838">
    <property type="component" value="Unassembled WGS sequence"/>
</dbReference>
<comment type="caution">
    <text evidence="1">The sequence shown here is derived from an EMBL/GenBank/DDBJ whole genome shotgun (WGS) entry which is preliminary data.</text>
</comment>
<gene>
    <name evidence="1" type="ORF">H7B67_25610</name>
</gene>
<protein>
    <recommendedName>
        <fullName evidence="3">YmaF family protein</fullName>
    </recommendedName>
</protein>
<dbReference type="InterPro" id="IPR024307">
    <property type="entry name" value="YmaF"/>
</dbReference>
<evidence type="ECO:0008006" key="3">
    <source>
        <dbReference type="Google" id="ProtNLM"/>
    </source>
</evidence>
<sequence length="127" mass="13893">MEIPISGLVYCSDDSDGHHSHKLYITSWDGRPVHVHAFSGVTSFDVGHSHEYAGVTAPAPSGVPHVHEYQTETTFNDGHTHFIRGRTGDAIPLPGGGHYHFFEGYTTVNGRQPHAHAYQGRTGNESM</sequence>